<evidence type="ECO:0000256" key="4">
    <source>
        <dbReference type="ARBA" id="ARBA00022989"/>
    </source>
</evidence>
<feature type="transmembrane region" description="Helical" evidence="7">
    <location>
        <begin position="111"/>
        <end position="134"/>
    </location>
</feature>
<reference evidence="8 9" key="1">
    <citation type="journal article" date="2011" name="Science">
        <title>The ecoresponsive genome of Daphnia pulex.</title>
        <authorList>
            <person name="Colbourne J.K."/>
            <person name="Pfrender M.E."/>
            <person name="Gilbert D."/>
            <person name="Thomas W.K."/>
            <person name="Tucker A."/>
            <person name="Oakley T.H."/>
            <person name="Tokishita S."/>
            <person name="Aerts A."/>
            <person name="Arnold G.J."/>
            <person name="Basu M.K."/>
            <person name="Bauer D.J."/>
            <person name="Caceres C.E."/>
            <person name="Carmel L."/>
            <person name="Casola C."/>
            <person name="Choi J.H."/>
            <person name="Detter J.C."/>
            <person name="Dong Q."/>
            <person name="Dusheyko S."/>
            <person name="Eads B.D."/>
            <person name="Frohlich T."/>
            <person name="Geiler-Samerotte K.A."/>
            <person name="Gerlach D."/>
            <person name="Hatcher P."/>
            <person name="Jogdeo S."/>
            <person name="Krijgsveld J."/>
            <person name="Kriventseva E.V."/>
            <person name="Kultz D."/>
            <person name="Laforsch C."/>
            <person name="Lindquist E."/>
            <person name="Lopez J."/>
            <person name="Manak J.R."/>
            <person name="Muller J."/>
            <person name="Pangilinan J."/>
            <person name="Patwardhan R.P."/>
            <person name="Pitluck S."/>
            <person name="Pritham E.J."/>
            <person name="Rechtsteiner A."/>
            <person name="Rho M."/>
            <person name="Rogozin I.B."/>
            <person name="Sakarya O."/>
            <person name="Salamov A."/>
            <person name="Schaack S."/>
            <person name="Shapiro H."/>
            <person name="Shiga Y."/>
            <person name="Skalitzky C."/>
            <person name="Smith Z."/>
            <person name="Souvorov A."/>
            <person name="Sung W."/>
            <person name="Tang Z."/>
            <person name="Tsuchiya D."/>
            <person name="Tu H."/>
            <person name="Vos H."/>
            <person name="Wang M."/>
            <person name="Wolf Y.I."/>
            <person name="Yamagata H."/>
            <person name="Yamada T."/>
            <person name="Ye Y."/>
            <person name="Shaw J.R."/>
            <person name="Andrews J."/>
            <person name="Crease T.J."/>
            <person name="Tang H."/>
            <person name="Lucas S.M."/>
            <person name="Robertson H.M."/>
            <person name="Bork P."/>
            <person name="Koonin E.V."/>
            <person name="Zdobnov E.M."/>
            <person name="Grigoriev I.V."/>
            <person name="Lynch M."/>
            <person name="Boore J.L."/>
        </authorList>
    </citation>
    <scope>NUCLEOTIDE SEQUENCE [LARGE SCALE GENOMIC DNA]</scope>
</reference>
<dbReference type="GO" id="GO:0043025">
    <property type="term" value="C:neuronal cell body"/>
    <property type="evidence" value="ECO:0000318"/>
    <property type="project" value="GO_Central"/>
</dbReference>
<organism evidence="8 9">
    <name type="scientific">Daphnia pulex</name>
    <name type="common">Water flea</name>
    <dbReference type="NCBI Taxonomy" id="6669"/>
    <lineage>
        <taxon>Eukaryota</taxon>
        <taxon>Metazoa</taxon>
        <taxon>Ecdysozoa</taxon>
        <taxon>Arthropoda</taxon>
        <taxon>Crustacea</taxon>
        <taxon>Branchiopoda</taxon>
        <taxon>Diplostraca</taxon>
        <taxon>Cladocera</taxon>
        <taxon>Anomopoda</taxon>
        <taxon>Daphniidae</taxon>
        <taxon>Daphnia</taxon>
    </lineage>
</organism>
<sequence>MFYVRPTGAVKTIPLKDSKMEDKNNVKILKMRKNSFNWSLEPITKCMHVMGVSIPPSEEIKSCRLICHLYRTFCFLLVSFVQIILVIQVFGDAKNIANSYTNGISTTTFSWNFIIDNLNLALYTVGSHTSFLLLTRPKTWLDLVLSFKLLEENGHSSEIYPICRQTAVKAVICIITMNFGLDVLLGLDVLSNDAPWARKILDVLGLVNKIYPAVQLALFSILMKMISLQLKAIRKHFQDQFTQSHPSSLMLVESQRSHLIALRGHHRLICNAIRKLNRHFGVFLTLEIIFIFVSVINCSLFVLMGATSGDGLLGGLNAAICLESLVHLLILSSFSDDIPNQTDKVYEALLQLLHHQPSLQNEVSLFTEQLLHMKPQINAMGFFIVGKHLFPTLIGTTLTYFLILVQFHSAEKS</sequence>
<dbReference type="GO" id="GO:0005886">
    <property type="term" value="C:plasma membrane"/>
    <property type="evidence" value="ECO:0007669"/>
    <property type="project" value="UniProtKB-SubCell"/>
</dbReference>
<dbReference type="GO" id="GO:0030424">
    <property type="term" value="C:axon"/>
    <property type="evidence" value="ECO:0000318"/>
    <property type="project" value="GO_Central"/>
</dbReference>
<feature type="transmembrane region" description="Helical" evidence="7">
    <location>
        <begin position="210"/>
        <end position="228"/>
    </location>
</feature>
<keyword evidence="9" id="KW-1185">Reference proteome</keyword>
<feature type="transmembrane region" description="Helical" evidence="7">
    <location>
        <begin position="282"/>
        <end position="306"/>
    </location>
</feature>
<dbReference type="KEGG" id="dpx:DAPPUDRAFT_346811"/>
<proteinExistence type="predicted"/>
<evidence type="ECO:0000313" key="9">
    <source>
        <dbReference type="Proteomes" id="UP000000305"/>
    </source>
</evidence>
<evidence type="ECO:0000256" key="6">
    <source>
        <dbReference type="ARBA" id="ARBA00023170"/>
    </source>
</evidence>
<dbReference type="PANTHER" id="PTHR21143">
    <property type="entry name" value="INVERTEBRATE GUSTATORY RECEPTOR"/>
    <property type="match status" value="1"/>
</dbReference>
<dbReference type="EMBL" id="GL732526">
    <property type="protein sequence ID" value="EFX87867.1"/>
    <property type="molecule type" value="Genomic_DNA"/>
</dbReference>
<accession>E9FWC9</accession>
<keyword evidence="5 7" id="KW-0472">Membrane</keyword>
<dbReference type="AlphaFoldDB" id="E9FWC9"/>
<comment type="subcellular location">
    <subcellularLocation>
        <location evidence="1">Cell membrane</location>
        <topology evidence="1">Multi-pass membrane protein</topology>
    </subcellularLocation>
</comment>
<dbReference type="HOGENOM" id="CLU_058520_0_0_1"/>
<keyword evidence="6" id="KW-0675">Receptor</keyword>
<feature type="transmembrane region" description="Helical" evidence="7">
    <location>
        <begin position="170"/>
        <end position="190"/>
    </location>
</feature>
<protein>
    <recommendedName>
        <fullName evidence="10">Gustatory receptor</fullName>
    </recommendedName>
</protein>
<evidence type="ECO:0000313" key="8">
    <source>
        <dbReference type="EMBL" id="EFX87867.1"/>
    </source>
</evidence>
<gene>
    <name evidence="8" type="primary">DpuGr1</name>
    <name evidence="8" type="ORF">DAPPUDRAFT_346811</name>
</gene>
<evidence type="ECO:0000256" key="5">
    <source>
        <dbReference type="ARBA" id="ARBA00023136"/>
    </source>
</evidence>
<evidence type="ECO:0000256" key="1">
    <source>
        <dbReference type="ARBA" id="ARBA00004651"/>
    </source>
</evidence>
<keyword evidence="3 7" id="KW-0812">Transmembrane</keyword>
<keyword evidence="4 7" id="KW-1133">Transmembrane helix</keyword>
<dbReference type="PANTHER" id="PTHR21143:SF133">
    <property type="entry name" value="GUSTATORY AND PHEROMONE RECEPTOR 32A-RELATED"/>
    <property type="match status" value="1"/>
</dbReference>
<name>E9FWC9_DAPPU</name>
<dbReference type="GO" id="GO:0050909">
    <property type="term" value="P:sensory perception of taste"/>
    <property type="evidence" value="ECO:0007669"/>
    <property type="project" value="InterPro"/>
</dbReference>
<feature type="transmembrane region" description="Helical" evidence="7">
    <location>
        <begin position="312"/>
        <end position="331"/>
    </location>
</feature>
<feature type="transmembrane region" description="Helical" evidence="7">
    <location>
        <begin position="379"/>
        <end position="403"/>
    </location>
</feature>
<dbReference type="FunCoup" id="E9FWC9">
    <property type="interactions" value="32"/>
</dbReference>
<dbReference type="OrthoDB" id="6344997at2759"/>
<keyword evidence="2" id="KW-1003">Cell membrane</keyword>
<evidence type="ECO:0000256" key="3">
    <source>
        <dbReference type="ARBA" id="ARBA00022692"/>
    </source>
</evidence>
<dbReference type="GO" id="GO:0030425">
    <property type="term" value="C:dendrite"/>
    <property type="evidence" value="ECO:0000318"/>
    <property type="project" value="GO_Central"/>
</dbReference>
<evidence type="ECO:0000256" key="7">
    <source>
        <dbReference type="SAM" id="Phobius"/>
    </source>
</evidence>
<dbReference type="GO" id="GO:0008049">
    <property type="term" value="P:male courtship behavior"/>
    <property type="evidence" value="ECO:0000318"/>
    <property type="project" value="GO_Central"/>
</dbReference>
<dbReference type="GO" id="GO:0007635">
    <property type="term" value="P:chemosensory behavior"/>
    <property type="evidence" value="ECO:0000318"/>
    <property type="project" value="GO_Central"/>
</dbReference>
<dbReference type="InParanoid" id="E9FWC9"/>
<dbReference type="Proteomes" id="UP000000305">
    <property type="component" value="Unassembled WGS sequence"/>
</dbReference>
<dbReference type="Pfam" id="PF08395">
    <property type="entry name" value="7tm_7"/>
    <property type="match status" value="1"/>
</dbReference>
<dbReference type="InterPro" id="IPR013604">
    <property type="entry name" value="7TM_chemorcpt"/>
</dbReference>
<evidence type="ECO:0000256" key="2">
    <source>
        <dbReference type="ARBA" id="ARBA00022475"/>
    </source>
</evidence>
<feature type="transmembrane region" description="Helical" evidence="7">
    <location>
        <begin position="69"/>
        <end position="91"/>
    </location>
</feature>
<evidence type="ECO:0008006" key="10">
    <source>
        <dbReference type="Google" id="ProtNLM"/>
    </source>
</evidence>